<dbReference type="PROSITE" id="PS00531">
    <property type="entry name" value="RNASE_T2_2"/>
    <property type="match status" value="1"/>
</dbReference>
<evidence type="ECO:0000256" key="4">
    <source>
        <dbReference type="ARBA" id="ARBA00012571"/>
    </source>
</evidence>
<dbReference type="AlphaFoldDB" id="R4XJP2"/>
<evidence type="ECO:0000313" key="15">
    <source>
        <dbReference type="Proteomes" id="UP000013776"/>
    </source>
</evidence>
<keyword evidence="15" id="KW-1185">Reference proteome</keyword>
<sequence>MKVYWKDYQGHDENFWEHEWSKHGTCISTLDPPCFGDSNTAGTDGVVPYFSQAVSLFRGLPTYEWLANVGIVPSNTVSYPKAMILAALKDKTGYEPYLGCQSGALNEVWYFYNVQGSLVDGTFEHAAIVGKTGSCGATVKYLPKSSAVDPTPPSSGNFSGKGYLRLDKGGCLISSGKWYKSGTCATFNAVPVSGDEDTFTLTSSKGACAVVNDEFTCSRAIASGYALESVDGSLGRAGFSTNKDISGSVQASVYAGQDHDVPIQITWQAR</sequence>
<evidence type="ECO:0000256" key="6">
    <source>
        <dbReference type="ARBA" id="ARBA00022554"/>
    </source>
</evidence>
<evidence type="ECO:0000313" key="14">
    <source>
        <dbReference type="EMBL" id="CCG84648.1"/>
    </source>
</evidence>
<dbReference type="OrthoDB" id="435754at2759"/>
<evidence type="ECO:0000256" key="2">
    <source>
        <dbReference type="ARBA" id="ARBA00004496"/>
    </source>
</evidence>
<dbReference type="eggNOG" id="KOG1642">
    <property type="taxonomic scope" value="Eukaryota"/>
</dbReference>
<dbReference type="InterPro" id="IPR001568">
    <property type="entry name" value="RNase_T2-like"/>
</dbReference>
<dbReference type="EMBL" id="CAHR02000280">
    <property type="protein sequence ID" value="CCG84648.1"/>
    <property type="molecule type" value="Genomic_DNA"/>
</dbReference>
<comment type="subcellular location">
    <subcellularLocation>
        <location evidence="2">Cytoplasm</location>
    </subcellularLocation>
    <subcellularLocation>
        <location evidence="1">Vacuole lumen</location>
    </subcellularLocation>
</comment>
<keyword evidence="8" id="KW-0732">Signal</keyword>
<dbReference type="GO" id="GO:0003723">
    <property type="term" value="F:RNA binding"/>
    <property type="evidence" value="ECO:0007669"/>
    <property type="project" value="InterPro"/>
</dbReference>
<dbReference type="InterPro" id="IPR033130">
    <property type="entry name" value="RNase_T2_His_AS_2"/>
</dbReference>
<evidence type="ECO:0000256" key="9">
    <source>
        <dbReference type="ARBA" id="ARBA00022759"/>
    </source>
</evidence>
<dbReference type="GO" id="GO:0033897">
    <property type="term" value="F:ribonuclease T2 activity"/>
    <property type="evidence" value="ECO:0007669"/>
    <property type="project" value="UniProtKB-EC"/>
</dbReference>
<dbReference type="GO" id="GO:0005775">
    <property type="term" value="C:vacuolar lumen"/>
    <property type="evidence" value="ECO:0007669"/>
    <property type="project" value="UniProtKB-SubCell"/>
</dbReference>
<comment type="caution">
    <text evidence="14">The sequence shown here is derived from an EMBL/GenBank/DDBJ whole genome shotgun (WGS) entry which is preliminary data.</text>
</comment>
<organism evidence="14 15">
    <name type="scientific">Taphrina deformans (strain PYCC 5710 / ATCC 11124 / CBS 356.35 / IMI 108563 / JCM 9778 / NBRC 8474)</name>
    <name type="common">Peach leaf curl fungus</name>
    <name type="synonym">Lalaria deformans</name>
    <dbReference type="NCBI Taxonomy" id="1097556"/>
    <lineage>
        <taxon>Eukaryota</taxon>
        <taxon>Fungi</taxon>
        <taxon>Dikarya</taxon>
        <taxon>Ascomycota</taxon>
        <taxon>Taphrinomycotina</taxon>
        <taxon>Taphrinomycetes</taxon>
        <taxon>Taphrinales</taxon>
        <taxon>Taphrinaceae</taxon>
        <taxon>Taphrina</taxon>
    </lineage>
</organism>
<accession>R4XJP2</accession>
<dbReference type="GO" id="GO:0005576">
    <property type="term" value="C:extracellular region"/>
    <property type="evidence" value="ECO:0007669"/>
    <property type="project" value="TreeGrafter"/>
</dbReference>
<dbReference type="GO" id="GO:0006401">
    <property type="term" value="P:RNA catabolic process"/>
    <property type="evidence" value="ECO:0007669"/>
    <property type="project" value="TreeGrafter"/>
</dbReference>
<dbReference type="Pfam" id="PF25488">
    <property type="entry name" value="RNaseT2L_C"/>
    <property type="match status" value="1"/>
</dbReference>
<dbReference type="Proteomes" id="UP000013776">
    <property type="component" value="Unassembled WGS sequence"/>
</dbReference>
<comment type="function">
    <text evidence="11">Rnase which modulates cell survival under stress conditions. Released from the vacuole to the cytoplasm during stress to promote tRNA and rRNA cleavage and to activate separately a downstream pathway that promotes cell death. Involved in cell size, vacuolar morphology and growth at high temperatures and high salt concentration.</text>
</comment>
<evidence type="ECO:0000256" key="3">
    <source>
        <dbReference type="ARBA" id="ARBA00007469"/>
    </source>
</evidence>
<evidence type="ECO:0000256" key="8">
    <source>
        <dbReference type="ARBA" id="ARBA00022729"/>
    </source>
</evidence>
<dbReference type="PANTHER" id="PTHR11240">
    <property type="entry name" value="RIBONUCLEASE T2"/>
    <property type="match status" value="1"/>
</dbReference>
<comment type="similarity">
    <text evidence="3 12">Belongs to the RNase T2 family.</text>
</comment>
<name>R4XJP2_TAPDE</name>
<keyword evidence="9" id="KW-0378">Hydrolase</keyword>
<feature type="domain" description="RNase T2-like C-terminal" evidence="13">
    <location>
        <begin position="157"/>
        <end position="268"/>
    </location>
</feature>
<dbReference type="PANTHER" id="PTHR11240:SF22">
    <property type="entry name" value="RIBONUCLEASE T2"/>
    <property type="match status" value="1"/>
</dbReference>
<evidence type="ECO:0000256" key="12">
    <source>
        <dbReference type="RuleBase" id="RU004328"/>
    </source>
</evidence>
<evidence type="ECO:0000259" key="13">
    <source>
        <dbReference type="Pfam" id="PF25488"/>
    </source>
</evidence>
<keyword evidence="9" id="KW-0255">Endonuclease</keyword>
<dbReference type="InterPro" id="IPR036430">
    <property type="entry name" value="RNase_T2-like_sf"/>
</dbReference>
<evidence type="ECO:0000256" key="10">
    <source>
        <dbReference type="ARBA" id="ARBA00023180"/>
    </source>
</evidence>
<keyword evidence="7" id="KW-0540">Nuclease</keyword>
<dbReference type="InterPro" id="IPR057328">
    <property type="entry name" value="RNaseT2L_C"/>
</dbReference>
<dbReference type="Gene3D" id="3.90.730.10">
    <property type="entry name" value="Ribonuclease T2-like"/>
    <property type="match status" value="1"/>
</dbReference>
<evidence type="ECO:0000256" key="11">
    <source>
        <dbReference type="ARBA" id="ARBA00025494"/>
    </source>
</evidence>
<dbReference type="EC" id="4.6.1.19" evidence="4"/>
<reference evidence="14 15" key="1">
    <citation type="journal article" date="2013" name="MBio">
        <title>Genome sequencing of the plant pathogen Taphrina deformans, the causal agent of peach leaf curl.</title>
        <authorList>
            <person name="Cisse O.H."/>
            <person name="Almeida J.M.G.C.F."/>
            <person name="Fonseca A."/>
            <person name="Kumar A.A."/>
            <person name="Salojaervi J."/>
            <person name="Overmyer K."/>
            <person name="Hauser P.M."/>
            <person name="Pagni M."/>
        </authorList>
    </citation>
    <scope>NUCLEOTIDE SEQUENCE [LARGE SCALE GENOMIC DNA]</scope>
    <source>
        <strain evidence="15">PYCC 5710 / ATCC 11124 / CBS 356.35 / IMI 108563 / JCM 9778 / NBRC 8474</strain>
    </source>
</reference>
<dbReference type="SUPFAM" id="SSF55895">
    <property type="entry name" value="Ribonuclease Rh-like"/>
    <property type="match status" value="1"/>
</dbReference>
<evidence type="ECO:0000256" key="5">
    <source>
        <dbReference type="ARBA" id="ARBA00022490"/>
    </source>
</evidence>
<keyword evidence="10" id="KW-0325">Glycoprotein</keyword>
<dbReference type="Pfam" id="PF00445">
    <property type="entry name" value="Ribonuclease_T2"/>
    <property type="match status" value="1"/>
</dbReference>
<dbReference type="STRING" id="1097556.R4XJP2"/>
<dbReference type="VEuPathDB" id="FungiDB:TAPDE_005161"/>
<proteinExistence type="inferred from homology"/>
<evidence type="ECO:0000256" key="7">
    <source>
        <dbReference type="ARBA" id="ARBA00022722"/>
    </source>
</evidence>
<keyword evidence="5" id="KW-0963">Cytoplasm</keyword>
<protein>
    <recommendedName>
        <fullName evidence="4">ribonuclease T2</fullName>
        <ecNumber evidence="4">4.6.1.19</ecNumber>
    </recommendedName>
</protein>
<keyword evidence="6" id="KW-0926">Vacuole</keyword>
<evidence type="ECO:0000256" key="1">
    <source>
        <dbReference type="ARBA" id="ARBA00004410"/>
    </source>
</evidence>
<gene>
    <name evidence="14" type="ORF">TAPDE_005161</name>
</gene>